<dbReference type="Pfam" id="PF06338">
    <property type="entry name" value="ComK"/>
    <property type="match status" value="1"/>
</dbReference>
<comment type="caution">
    <text evidence="1">The sequence shown here is derived from an EMBL/GenBank/DDBJ whole genome shotgun (WGS) entry which is preliminary data.</text>
</comment>
<proteinExistence type="predicted"/>
<sequence>MVDKSRMIEEYEINPFTMVLLPDSYGLKTFTKIMELHDTYTSPYRPIEILKKSCEYFGSSFEGRKNGTRRLTGVTHKAPIIVDPHTSIYFFPTTSPTKPECIWIAHEHVASYERVSSKETLITFRNQQSLEVPISYSSFEAQFMRTSMLRIKFSQRIDEMEKKAIYQKGGRISSQASEWISPYFLKKSNVEK</sequence>
<dbReference type="Proteomes" id="UP001646157">
    <property type="component" value="Unassembled WGS sequence"/>
</dbReference>
<protein>
    <submittedName>
        <fullName evidence="1">Competence protein ComK</fullName>
    </submittedName>
</protein>
<gene>
    <name evidence="1" type="ORF">JOC86_003013</name>
</gene>
<accession>A0ABS2NF37</accession>
<reference evidence="1 2" key="1">
    <citation type="submission" date="2021-01" db="EMBL/GenBank/DDBJ databases">
        <title>Genomic Encyclopedia of Type Strains, Phase IV (KMG-IV): sequencing the most valuable type-strain genomes for metagenomic binning, comparative biology and taxonomic classification.</title>
        <authorList>
            <person name="Goeker M."/>
        </authorList>
    </citation>
    <scope>NUCLEOTIDE SEQUENCE [LARGE SCALE GENOMIC DNA]</scope>
    <source>
        <strain evidence="1 2">DSM 24834</strain>
    </source>
</reference>
<evidence type="ECO:0000313" key="2">
    <source>
        <dbReference type="Proteomes" id="UP001646157"/>
    </source>
</evidence>
<dbReference type="PIRSF" id="PIRSF011560">
    <property type="entry name" value="ComK"/>
    <property type="match status" value="1"/>
</dbReference>
<dbReference type="InterPro" id="IPR010461">
    <property type="entry name" value="ComK"/>
</dbReference>
<dbReference type="EMBL" id="JAFBDZ010000003">
    <property type="protein sequence ID" value="MBM7586461.1"/>
    <property type="molecule type" value="Genomic_DNA"/>
</dbReference>
<name>A0ABS2NF37_9BACI</name>
<organism evidence="1 2">
    <name type="scientific">Rossellomorea pakistanensis</name>
    <dbReference type="NCBI Taxonomy" id="992288"/>
    <lineage>
        <taxon>Bacteria</taxon>
        <taxon>Bacillati</taxon>
        <taxon>Bacillota</taxon>
        <taxon>Bacilli</taxon>
        <taxon>Bacillales</taxon>
        <taxon>Bacillaceae</taxon>
        <taxon>Rossellomorea</taxon>
    </lineage>
</organism>
<keyword evidence="2" id="KW-1185">Reference proteome</keyword>
<dbReference type="RefSeq" id="WP_205173678.1">
    <property type="nucleotide sequence ID" value="NZ_JAFBDZ010000003.1"/>
</dbReference>
<evidence type="ECO:0000313" key="1">
    <source>
        <dbReference type="EMBL" id="MBM7586461.1"/>
    </source>
</evidence>